<gene>
    <name evidence="2" type="ORF">AK812_SmicGene15885</name>
</gene>
<accession>A0A1Q9E1Q5</accession>
<comment type="caution">
    <text evidence="2">The sequence shown here is derived from an EMBL/GenBank/DDBJ whole genome shotgun (WGS) entry which is preliminary data.</text>
</comment>
<evidence type="ECO:0000256" key="1">
    <source>
        <dbReference type="SAM" id="MobiDB-lite"/>
    </source>
</evidence>
<feature type="region of interest" description="Disordered" evidence="1">
    <location>
        <begin position="171"/>
        <end position="199"/>
    </location>
</feature>
<evidence type="ECO:0000313" key="2">
    <source>
        <dbReference type="EMBL" id="OLQ01366.1"/>
    </source>
</evidence>
<feature type="region of interest" description="Disordered" evidence="1">
    <location>
        <begin position="117"/>
        <end position="150"/>
    </location>
</feature>
<sequence length="244" mass="27703">MPITFRRAIFQKVDCEGCEWDVFAPRIWAGVAEAQAAALLEDLLETNLLHKLMNYNTFVGEWKSVCQRQVEREKERTDRSAMSFGKAPRKAPLGMFVNRHQPRDSVATLMNHREAGVRPARSSWSPEDAPGFAVGGTSARRPEPGAPPARAVREELQRRLAEMKDLLEAAERAEHRSQPRGPKAKRPHRPAARACRGVVPGSRNPALHCPCCQAWVLGREMDQFIVDDFHDNRKLYQFLKNNDR</sequence>
<dbReference type="EMBL" id="LSRX01000294">
    <property type="protein sequence ID" value="OLQ01366.1"/>
    <property type="molecule type" value="Genomic_DNA"/>
</dbReference>
<dbReference type="AlphaFoldDB" id="A0A1Q9E1Q5"/>
<dbReference type="Proteomes" id="UP000186817">
    <property type="component" value="Unassembled WGS sequence"/>
</dbReference>
<organism evidence="2 3">
    <name type="scientific">Symbiodinium microadriaticum</name>
    <name type="common">Dinoflagellate</name>
    <name type="synonym">Zooxanthella microadriatica</name>
    <dbReference type="NCBI Taxonomy" id="2951"/>
    <lineage>
        <taxon>Eukaryota</taxon>
        <taxon>Sar</taxon>
        <taxon>Alveolata</taxon>
        <taxon>Dinophyceae</taxon>
        <taxon>Suessiales</taxon>
        <taxon>Symbiodiniaceae</taxon>
        <taxon>Symbiodinium</taxon>
    </lineage>
</organism>
<feature type="compositionally biased region" description="Basic residues" evidence="1">
    <location>
        <begin position="182"/>
        <end position="191"/>
    </location>
</feature>
<evidence type="ECO:0000313" key="3">
    <source>
        <dbReference type="Proteomes" id="UP000186817"/>
    </source>
</evidence>
<name>A0A1Q9E1Q5_SYMMI</name>
<reference evidence="2 3" key="1">
    <citation type="submission" date="2016-02" db="EMBL/GenBank/DDBJ databases">
        <title>Genome analysis of coral dinoflagellate symbionts highlights evolutionary adaptations to a symbiotic lifestyle.</title>
        <authorList>
            <person name="Aranda M."/>
            <person name="Li Y."/>
            <person name="Liew Y.J."/>
            <person name="Baumgarten S."/>
            <person name="Simakov O."/>
            <person name="Wilson M."/>
            <person name="Piel J."/>
            <person name="Ashoor H."/>
            <person name="Bougouffa S."/>
            <person name="Bajic V.B."/>
            <person name="Ryu T."/>
            <person name="Ravasi T."/>
            <person name="Bayer T."/>
            <person name="Micklem G."/>
            <person name="Kim H."/>
            <person name="Bhak J."/>
            <person name="Lajeunesse T.C."/>
            <person name="Voolstra C.R."/>
        </authorList>
    </citation>
    <scope>NUCLEOTIDE SEQUENCE [LARGE SCALE GENOMIC DNA]</scope>
    <source>
        <strain evidence="2 3">CCMP2467</strain>
    </source>
</reference>
<proteinExistence type="predicted"/>
<protein>
    <submittedName>
        <fullName evidence="2">Uncharacterized protein</fullName>
    </submittedName>
</protein>
<keyword evidence="3" id="KW-1185">Reference proteome</keyword>